<evidence type="ECO:0000256" key="1">
    <source>
        <dbReference type="ARBA" id="ARBA00007613"/>
    </source>
</evidence>
<comment type="similarity">
    <text evidence="1 2">Belongs to the outer membrane factor (OMF) (TC 1.B.17) family.</text>
</comment>
<dbReference type="SUPFAM" id="SSF56954">
    <property type="entry name" value="Outer membrane efflux proteins (OEP)"/>
    <property type="match status" value="1"/>
</dbReference>
<dbReference type="EMBL" id="JACDUS010000003">
    <property type="protein sequence ID" value="MBA2881172.1"/>
    <property type="molecule type" value="Genomic_DNA"/>
</dbReference>
<proteinExistence type="inferred from homology"/>
<dbReference type="GO" id="GO:0015562">
    <property type="term" value="F:efflux transmembrane transporter activity"/>
    <property type="evidence" value="ECO:0007669"/>
    <property type="project" value="InterPro"/>
</dbReference>
<evidence type="ECO:0000313" key="5">
    <source>
        <dbReference type="Proteomes" id="UP000525298"/>
    </source>
</evidence>
<evidence type="ECO:0000256" key="3">
    <source>
        <dbReference type="SAM" id="Coils"/>
    </source>
</evidence>
<reference evidence="4 5" key="1">
    <citation type="submission" date="2020-07" db="EMBL/GenBank/DDBJ databases">
        <title>Genomic Encyclopedia of Type Strains, Phase IV (KMG-IV): sequencing the most valuable type-strain genomes for metagenomic binning, comparative biology and taxonomic classification.</title>
        <authorList>
            <person name="Goeker M."/>
        </authorList>
    </citation>
    <scope>NUCLEOTIDE SEQUENCE [LARGE SCALE GENOMIC DNA]</scope>
    <source>
        <strain evidence="4 5">DSM 17721</strain>
    </source>
</reference>
<dbReference type="NCBIfam" id="TIGR01845">
    <property type="entry name" value="outer_NodT"/>
    <property type="match status" value="1"/>
</dbReference>
<keyword evidence="5" id="KW-1185">Reference proteome</keyword>
<dbReference type="AlphaFoldDB" id="A0A7W0C8P3"/>
<dbReference type="Pfam" id="PF02321">
    <property type="entry name" value="OEP"/>
    <property type="match status" value="2"/>
</dbReference>
<protein>
    <submittedName>
        <fullName evidence="4">Multidrug efflux system outer membrane protein</fullName>
    </submittedName>
</protein>
<keyword evidence="2" id="KW-1134">Transmembrane beta strand</keyword>
<evidence type="ECO:0000256" key="2">
    <source>
        <dbReference type="RuleBase" id="RU362097"/>
    </source>
</evidence>
<keyword evidence="2" id="KW-0564">Palmitate</keyword>
<accession>A0A7W0C8P3</accession>
<dbReference type="Gene3D" id="2.20.200.10">
    <property type="entry name" value="Outer membrane efflux proteins (OEP)"/>
    <property type="match status" value="1"/>
</dbReference>
<organism evidence="4 5">
    <name type="scientific">Desulfosalsimonas propionicica</name>
    <dbReference type="NCBI Taxonomy" id="332175"/>
    <lineage>
        <taxon>Bacteria</taxon>
        <taxon>Pseudomonadati</taxon>
        <taxon>Thermodesulfobacteriota</taxon>
        <taxon>Desulfobacteria</taxon>
        <taxon>Desulfobacterales</taxon>
        <taxon>Desulfosalsimonadaceae</taxon>
        <taxon>Desulfosalsimonas</taxon>
    </lineage>
</organism>
<feature type="coiled-coil region" evidence="3">
    <location>
        <begin position="397"/>
        <end position="424"/>
    </location>
</feature>
<dbReference type="GO" id="GO:0005886">
    <property type="term" value="C:plasma membrane"/>
    <property type="evidence" value="ECO:0007669"/>
    <property type="project" value="UniProtKB-SubCell"/>
</dbReference>
<keyword evidence="2" id="KW-0472">Membrane</keyword>
<dbReference type="Proteomes" id="UP000525298">
    <property type="component" value="Unassembled WGS sequence"/>
</dbReference>
<keyword evidence="3" id="KW-0175">Coiled coil</keyword>
<sequence>MNRVLLCLLASALVFGLCGPGCMRVGPDYTRPDPGVDMPERFLSDTGEQTAVPADLHRWWEAFDDPYLNQAVMQVVFHNPDIVRAAARVMEARAAVTRIGADRYPSLDFNASRSRQQQNVVEPFSGQRVSVETDTYSLSMPASYELDLWGRLARASEAARADLLAAGQNRRTVVQSLVAETVNLYLQIRSLQEQIELTRNLVTAYEQNRDLVERRYERGLVSVLDVHQIRRSLARARSQVPALVRARGQAAHALAVLQGRYPDPKILKAGPAGKFPSLPAVPAGLPAQLLEQRPDIREAEAVLEAACARIGAARAARLPQITLTGSFGYTSDQFDTLLDPASQLWQIAAGAFQPLFDAGRRAAAEQEAMARYRQQEAAWAKTVLDALAEVEDALLSRQQLIEQHSRLQSLVSEAQATLDSAENRYQRGLVSYLNVLDARQASFQAKLDLVEARYAIFRNRVELHRALGGGWDQMQ</sequence>
<name>A0A7W0C8P3_9BACT</name>
<keyword evidence="2" id="KW-0732">Signal</keyword>
<keyword evidence="2" id="KW-0812">Transmembrane</keyword>
<feature type="signal peptide" evidence="2">
    <location>
        <begin position="1"/>
        <end position="23"/>
    </location>
</feature>
<dbReference type="InterPro" id="IPR010131">
    <property type="entry name" value="MdtP/NodT-like"/>
</dbReference>
<feature type="chain" id="PRO_5031600847" evidence="2">
    <location>
        <begin position="24"/>
        <end position="475"/>
    </location>
</feature>
<dbReference type="PANTHER" id="PTHR30203">
    <property type="entry name" value="OUTER MEMBRANE CATION EFFLUX PROTEIN"/>
    <property type="match status" value="1"/>
</dbReference>
<dbReference type="Gene3D" id="1.20.1600.10">
    <property type="entry name" value="Outer membrane efflux proteins (OEP)"/>
    <property type="match status" value="1"/>
</dbReference>
<gene>
    <name evidence="4" type="ORF">HNR65_001498</name>
</gene>
<dbReference type="RefSeq" id="WP_181550826.1">
    <property type="nucleotide sequence ID" value="NZ_JACDUS010000003.1"/>
</dbReference>
<evidence type="ECO:0000313" key="4">
    <source>
        <dbReference type="EMBL" id="MBA2881172.1"/>
    </source>
</evidence>
<comment type="subcellular location">
    <subcellularLocation>
        <location evidence="2">Cell membrane</location>
        <topology evidence="2">Lipid-anchor</topology>
    </subcellularLocation>
</comment>
<dbReference type="InterPro" id="IPR003423">
    <property type="entry name" value="OMP_efflux"/>
</dbReference>
<comment type="caution">
    <text evidence="4">The sequence shown here is derived from an EMBL/GenBank/DDBJ whole genome shotgun (WGS) entry which is preliminary data.</text>
</comment>
<keyword evidence="2" id="KW-0449">Lipoprotein</keyword>